<keyword evidence="12" id="KW-1185">Reference proteome</keyword>
<dbReference type="GO" id="GO:0042026">
    <property type="term" value="P:protein refolding"/>
    <property type="evidence" value="ECO:0007669"/>
    <property type="project" value="TreeGrafter"/>
</dbReference>
<evidence type="ECO:0000256" key="5">
    <source>
        <dbReference type="ARBA" id="ARBA00023186"/>
    </source>
</evidence>
<organism evidence="11 12">
    <name type="scientific">Lentinus tigrinus ALCF2SS1-6</name>
    <dbReference type="NCBI Taxonomy" id="1328759"/>
    <lineage>
        <taxon>Eukaryota</taxon>
        <taxon>Fungi</taxon>
        <taxon>Dikarya</taxon>
        <taxon>Basidiomycota</taxon>
        <taxon>Agaricomycotina</taxon>
        <taxon>Agaricomycetes</taxon>
        <taxon>Polyporales</taxon>
        <taxon>Polyporaceae</taxon>
        <taxon>Lentinus</taxon>
    </lineage>
</organism>
<dbReference type="FunFam" id="2.60.260.20:FF:000005">
    <property type="entry name" value="Chaperone protein dnaJ 1, mitochondrial"/>
    <property type="match status" value="1"/>
</dbReference>
<dbReference type="SUPFAM" id="SSF57938">
    <property type="entry name" value="DnaJ/Hsp40 cysteine-rich domain"/>
    <property type="match status" value="1"/>
</dbReference>
<reference evidence="11" key="1">
    <citation type="journal article" date="2018" name="Genome Biol. Evol.">
        <title>Genomics and development of Lentinus tigrinus, a white-rot wood-decaying mushroom with dimorphic fruiting bodies.</title>
        <authorList>
            <person name="Wu B."/>
            <person name="Xu Z."/>
            <person name="Knudson A."/>
            <person name="Carlson A."/>
            <person name="Chen N."/>
            <person name="Kovaka S."/>
            <person name="LaButti K."/>
            <person name="Lipzen A."/>
            <person name="Pennachio C."/>
            <person name="Riley R."/>
            <person name="Schakwitz W."/>
            <person name="Umezawa K."/>
            <person name="Ohm R.A."/>
            <person name="Grigoriev I.V."/>
            <person name="Nagy L.G."/>
            <person name="Gibbons J."/>
            <person name="Hibbett D."/>
        </authorList>
    </citation>
    <scope>NUCLEOTIDE SEQUENCE [LARGE SCALE GENOMIC DNA]</scope>
    <source>
        <strain evidence="11">ALCF2SS1-6</strain>
    </source>
</reference>
<keyword evidence="1 7" id="KW-0479">Metal-binding</keyword>
<keyword evidence="2" id="KW-0677">Repeat</keyword>
<dbReference type="InterPro" id="IPR001305">
    <property type="entry name" value="HSP_DnaJ_Cys-rich_dom"/>
</dbReference>
<dbReference type="CDD" id="cd06257">
    <property type="entry name" value="DnaJ"/>
    <property type="match status" value="1"/>
</dbReference>
<dbReference type="SMART" id="SM00271">
    <property type="entry name" value="DnaJ"/>
    <property type="match status" value="1"/>
</dbReference>
<dbReference type="PANTHER" id="PTHR43096:SF52">
    <property type="entry name" value="DNAJ HOMOLOG 1, MITOCHONDRIAL-RELATED"/>
    <property type="match status" value="1"/>
</dbReference>
<evidence type="ECO:0000256" key="1">
    <source>
        <dbReference type="ARBA" id="ARBA00022723"/>
    </source>
</evidence>
<evidence type="ECO:0000256" key="8">
    <source>
        <dbReference type="SAM" id="MobiDB-lite"/>
    </source>
</evidence>
<dbReference type="InterPro" id="IPR002939">
    <property type="entry name" value="DnaJ_C"/>
</dbReference>
<dbReference type="PRINTS" id="PR00625">
    <property type="entry name" value="JDOMAIN"/>
</dbReference>
<feature type="domain" description="CR-type" evidence="10">
    <location>
        <begin position="221"/>
        <end position="302"/>
    </location>
</feature>
<feature type="compositionally biased region" description="Polar residues" evidence="8">
    <location>
        <begin position="461"/>
        <end position="496"/>
    </location>
</feature>
<evidence type="ECO:0000256" key="4">
    <source>
        <dbReference type="ARBA" id="ARBA00022833"/>
    </source>
</evidence>
<dbReference type="GO" id="GO:0031072">
    <property type="term" value="F:heat shock protein binding"/>
    <property type="evidence" value="ECO:0007669"/>
    <property type="project" value="InterPro"/>
</dbReference>
<feature type="zinc finger region" description="CR-type" evidence="7">
    <location>
        <begin position="221"/>
        <end position="302"/>
    </location>
</feature>
<gene>
    <name evidence="11" type="ORF">L227DRAFT_497807</name>
</gene>
<evidence type="ECO:0000313" key="11">
    <source>
        <dbReference type="EMBL" id="RPD63231.1"/>
    </source>
</evidence>
<dbReference type="InterPro" id="IPR012724">
    <property type="entry name" value="DnaJ"/>
</dbReference>
<keyword evidence="4 7" id="KW-0862">Zinc</keyword>
<dbReference type="CDD" id="cd10747">
    <property type="entry name" value="DnaJ_C"/>
    <property type="match status" value="1"/>
</dbReference>
<evidence type="ECO:0000256" key="6">
    <source>
        <dbReference type="ARBA" id="ARBA00072890"/>
    </source>
</evidence>
<feature type="domain" description="J" evidence="9">
    <location>
        <begin position="70"/>
        <end position="134"/>
    </location>
</feature>
<dbReference type="AlphaFoldDB" id="A0A5C2SHT2"/>
<feature type="region of interest" description="Disordered" evidence="8">
    <location>
        <begin position="439"/>
        <end position="498"/>
    </location>
</feature>
<evidence type="ECO:0000256" key="7">
    <source>
        <dbReference type="PROSITE-ProRule" id="PRU00546"/>
    </source>
</evidence>
<proteinExistence type="inferred from homology"/>
<protein>
    <recommendedName>
        <fullName evidence="6">DnaJ homolog 1, mitochondrial</fullName>
    </recommendedName>
</protein>
<dbReference type="Gene3D" id="2.10.230.10">
    <property type="entry name" value="Heat shock protein DnaJ, cysteine-rich domain"/>
    <property type="match status" value="1"/>
</dbReference>
<dbReference type="Gene3D" id="1.10.287.110">
    <property type="entry name" value="DnaJ domain"/>
    <property type="match status" value="1"/>
</dbReference>
<dbReference type="GO" id="GO:0008270">
    <property type="term" value="F:zinc ion binding"/>
    <property type="evidence" value="ECO:0007669"/>
    <property type="project" value="UniProtKB-KW"/>
</dbReference>
<dbReference type="PROSITE" id="PS00636">
    <property type="entry name" value="DNAJ_1"/>
    <property type="match status" value="1"/>
</dbReference>
<name>A0A5C2SHT2_9APHY</name>
<evidence type="ECO:0000259" key="10">
    <source>
        <dbReference type="PROSITE" id="PS51188"/>
    </source>
</evidence>
<dbReference type="HAMAP" id="MF_01152">
    <property type="entry name" value="DnaJ"/>
    <property type="match status" value="1"/>
</dbReference>
<dbReference type="CDD" id="cd10719">
    <property type="entry name" value="DnaJ_zf"/>
    <property type="match status" value="1"/>
</dbReference>
<keyword evidence="5" id="KW-0143">Chaperone</keyword>
<dbReference type="Gene3D" id="2.60.260.20">
    <property type="entry name" value="Urease metallochaperone UreE, N-terminal domain"/>
    <property type="match status" value="2"/>
</dbReference>
<evidence type="ECO:0000313" key="12">
    <source>
        <dbReference type="Proteomes" id="UP000313359"/>
    </source>
</evidence>
<dbReference type="STRING" id="1328759.A0A5C2SHT2"/>
<evidence type="ECO:0000259" key="9">
    <source>
        <dbReference type="PROSITE" id="PS50076"/>
    </source>
</evidence>
<dbReference type="SUPFAM" id="SSF46565">
    <property type="entry name" value="Chaperone J-domain"/>
    <property type="match status" value="1"/>
</dbReference>
<dbReference type="Pfam" id="PF00684">
    <property type="entry name" value="DnaJ_CXXCXGXG"/>
    <property type="match status" value="1"/>
</dbReference>
<dbReference type="EMBL" id="ML122257">
    <property type="protein sequence ID" value="RPD63231.1"/>
    <property type="molecule type" value="Genomic_DNA"/>
</dbReference>
<dbReference type="PROSITE" id="PS50076">
    <property type="entry name" value="DNAJ_2"/>
    <property type="match status" value="1"/>
</dbReference>
<dbReference type="SUPFAM" id="SSF49493">
    <property type="entry name" value="HSP40/DnaJ peptide-binding domain"/>
    <property type="match status" value="2"/>
</dbReference>
<dbReference type="PANTHER" id="PTHR43096">
    <property type="entry name" value="DNAJ HOMOLOG 1, MITOCHONDRIAL-RELATED"/>
    <property type="match status" value="1"/>
</dbReference>
<dbReference type="InterPro" id="IPR036410">
    <property type="entry name" value="HSP_DnaJ_Cys-rich_dom_sf"/>
</dbReference>
<dbReference type="GO" id="GO:0009408">
    <property type="term" value="P:response to heat"/>
    <property type="evidence" value="ECO:0007669"/>
    <property type="project" value="InterPro"/>
</dbReference>
<dbReference type="GO" id="GO:0051082">
    <property type="term" value="F:unfolded protein binding"/>
    <property type="evidence" value="ECO:0007669"/>
    <property type="project" value="InterPro"/>
</dbReference>
<sequence length="510" mass="53814">MPPRLSSKRVLSFNTIYAYARPPSVTRTRCLVTALNVRPPRAGKGKACAVSRAGPSRAFHASSVHQAPKDPYQVLGVKKDASAADIKKTYFALARKYHPDTNPDKNAQEKFVEIQEAYDILKDEKKRAQYDKYGAASQQPGFDANAYENARSAFGSGGFGFGHFQDFSGAFGGARGSPRGDVFDQLFGMFGGSAGAGAQAFGRGGDVEATVGVSFMEACKGTSRSINIHPIVKCSTCSGSGLKPGASRSTCSACGGVGTKSYVIESGFHMQTACPACHGTGTVIPPSGQCGTCAGVGQVKVRKSVQVDIPAGVEDGMTLKVPGQGDAPLGGNGRPGDLLVRINVASSKAFKRQGANLYHDARIPVHTALLGGKVRVPTLDGEVDVRVPSGTQPGEQMVLKGHGISPAYRNGKGDLFVTFNVQLPRALTSRQREILQQYADDVEGRTSASSRQEARQESPRKPSTNEATSTDSRGSAQSESHANGTDSSASPPQDSWVSRALDRLRRLIGS</sequence>
<accession>A0A5C2SHT2</accession>
<dbReference type="OrthoDB" id="10256793at2759"/>
<dbReference type="Pfam" id="PF00226">
    <property type="entry name" value="DnaJ"/>
    <property type="match status" value="1"/>
</dbReference>
<dbReference type="InterPro" id="IPR008971">
    <property type="entry name" value="HSP40/DnaJ_pept-bd"/>
</dbReference>
<dbReference type="Proteomes" id="UP000313359">
    <property type="component" value="Unassembled WGS sequence"/>
</dbReference>
<dbReference type="GO" id="GO:0005737">
    <property type="term" value="C:cytoplasm"/>
    <property type="evidence" value="ECO:0007669"/>
    <property type="project" value="TreeGrafter"/>
</dbReference>
<keyword evidence="3 7" id="KW-0863">Zinc-finger</keyword>
<dbReference type="InterPro" id="IPR001623">
    <property type="entry name" value="DnaJ_domain"/>
</dbReference>
<dbReference type="GO" id="GO:0005524">
    <property type="term" value="F:ATP binding"/>
    <property type="evidence" value="ECO:0007669"/>
    <property type="project" value="InterPro"/>
</dbReference>
<dbReference type="InterPro" id="IPR018253">
    <property type="entry name" value="DnaJ_domain_CS"/>
</dbReference>
<dbReference type="Pfam" id="PF01556">
    <property type="entry name" value="DnaJ_C"/>
    <property type="match status" value="1"/>
</dbReference>
<dbReference type="FunFam" id="2.10.230.10:FF:000001">
    <property type="entry name" value="DnaJ subfamily A member 2"/>
    <property type="match status" value="1"/>
</dbReference>
<evidence type="ECO:0000256" key="2">
    <source>
        <dbReference type="ARBA" id="ARBA00022737"/>
    </source>
</evidence>
<dbReference type="PROSITE" id="PS51188">
    <property type="entry name" value="ZF_CR"/>
    <property type="match status" value="1"/>
</dbReference>
<dbReference type="InterPro" id="IPR036869">
    <property type="entry name" value="J_dom_sf"/>
</dbReference>
<evidence type="ECO:0000256" key="3">
    <source>
        <dbReference type="ARBA" id="ARBA00022771"/>
    </source>
</evidence>